<dbReference type="InterPro" id="IPR036188">
    <property type="entry name" value="FAD/NAD-bd_sf"/>
</dbReference>
<keyword evidence="4" id="KW-0274">FAD</keyword>
<name>A0AA39YHZ6_9PEZI</name>
<dbReference type="InterPro" id="IPR050562">
    <property type="entry name" value="FAD_mOase_fung"/>
</dbReference>
<evidence type="ECO:0000256" key="6">
    <source>
        <dbReference type="SAM" id="MobiDB-lite"/>
    </source>
</evidence>
<evidence type="ECO:0000256" key="5">
    <source>
        <dbReference type="ARBA" id="ARBA00023002"/>
    </source>
</evidence>
<dbReference type="SUPFAM" id="SSF51905">
    <property type="entry name" value="FAD/NAD(P)-binding domain"/>
    <property type="match status" value="1"/>
</dbReference>
<sequence>MPPFKVIIVGGGPAGLITGHCLTKAGIEFEILEARASHDANAGASNALWPQSVRVFDQLGLLEEAKKLYTEVNFKACVLADGTMFYKSEAFARVEEQHGHPFMLFHRGELLDMLDRRLPDRESHVHNNKRVAAIETSEHGVKVVCADGSAFEGSLVIGADGVHSTVRQLMEEKSPQPPPEEAMSTTYIGLYGSCPRLPKTESGTFYETHGPKFSLQLGVGHTRNFFVVYHRLEKTTKARHRFTDEEKEALAVQYAETYITPDYKFEDIWKTALWSHLAHIEEGLVDKWYGDRIVLLGDNVHKMTPNVGFGFNNAISSAAALTNGLRRLILEKTQAGDPAGIDTEALTRVFADYEKIRKAEAKKYIEISANYSRNVAWDNLLFRVIDRYITPFVHLDVFLLKQLMSPQVREGVVLDFLEEKDFKEGKVKWKHPRQKLASTSQDGDGDGKDDSEDSA</sequence>
<dbReference type="PANTHER" id="PTHR47356">
    <property type="entry name" value="FAD-DEPENDENT MONOOXYGENASE ASQG-RELATED"/>
    <property type="match status" value="1"/>
</dbReference>
<comment type="similarity">
    <text evidence="2">Belongs to the paxM FAD-dependent monooxygenase family.</text>
</comment>
<evidence type="ECO:0000256" key="3">
    <source>
        <dbReference type="ARBA" id="ARBA00022630"/>
    </source>
</evidence>
<dbReference type="EMBL" id="JAULSV010000002">
    <property type="protein sequence ID" value="KAK0652659.1"/>
    <property type="molecule type" value="Genomic_DNA"/>
</dbReference>
<comment type="caution">
    <text evidence="8">The sequence shown here is derived from an EMBL/GenBank/DDBJ whole genome shotgun (WGS) entry which is preliminary data.</text>
</comment>
<feature type="compositionally biased region" description="Acidic residues" evidence="6">
    <location>
        <begin position="443"/>
        <end position="455"/>
    </location>
</feature>
<dbReference type="PRINTS" id="PR00420">
    <property type="entry name" value="RNGMNOXGNASE"/>
</dbReference>
<evidence type="ECO:0000256" key="4">
    <source>
        <dbReference type="ARBA" id="ARBA00022827"/>
    </source>
</evidence>
<dbReference type="AlphaFoldDB" id="A0AA39YHZ6"/>
<feature type="region of interest" description="Disordered" evidence="6">
    <location>
        <begin position="430"/>
        <end position="455"/>
    </location>
</feature>
<organism evidence="8 9">
    <name type="scientific">Cercophora newfieldiana</name>
    <dbReference type="NCBI Taxonomy" id="92897"/>
    <lineage>
        <taxon>Eukaryota</taxon>
        <taxon>Fungi</taxon>
        <taxon>Dikarya</taxon>
        <taxon>Ascomycota</taxon>
        <taxon>Pezizomycotina</taxon>
        <taxon>Sordariomycetes</taxon>
        <taxon>Sordariomycetidae</taxon>
        <taxon>Sordariales</taxon>
        <taxon>Lasiosphaeriaceae</taxon>
        <taxon>Cercophora</taxon>
    </lineage>
</organism>
<evidence type="ECO:0000313" key="8">
    <source>
        <dbReference type="EMBL" id="KAK0652659.1"/>
    </source>
</evidence>
<keyword evidence="3" id="KW-0285">Flavoprotein</keyword>
<comment type="cofactor">
    <cofactor evidence="1">
        <name>FAD</name>
        <dbReference type="ChEBI" id="CHEBI:57692"/>
    </cofactor>
</comment>
<proteinExistence type="inferred from homology"/>
<dbReference type="InterPro" id="IPR002938">
    <property type="entry name" value="FAD-bd"/>
</dbReference>
<dbReference type="GO" id="GO:0004497">
    <property type="term" value="F:monooxygenase activity"/>
    <property type="evidence" value="ECO:0007669"/>
    <property type="project" value="InterPro"/>
</dbReference>
<feature type="domain" description="FAD-binding" evidence="7">
    <location>
        <begin position="5"/>
        <end position="329"/>
    </location>
</feature>
<reference evidence="8" key="1">
    <citation type="submission" date="2023-06" db="EMBL/GenBank/DDBJ databases">
        <title>Genome-scale phylogeny and comparative genomics of the fungal order Sordariales.</title>
        <authorList>
            <consortium name="Lawrence Berkeley National Laboratory"/>
            <person name="Hensen N."/>
            <person name="Bonometti L."/>
            <person name="Westerberg I."/>
            <person name="Brannstrom I.O."/>
            <person name="Guillou S."/>
            <person name="Cros-Aarteil S."/>
            <person name="Calhoun S."/>
            <person name="Haridas S."/>
            <person name="Kuo A."/>
            <person name="Mondo S."/>
            <person name="Pangilinan J."/>
            <person name="Riley R."/>
            <person name="Labutti K."/>
            <person name="Andreopoulos B."/>
            <person name="Lipzen A."/>
            <person name="Chen C."/>
            <person name="Yanf M."/>
            <person name="Daum C."/>
            <person name="Ng V."/>
            <person name="Clum A."/>
            <person name="Steindorff A."/>
            <person name="Ohm R."/>
            <person name="Martin F."/>
            <person name="Silar P."/>
            <person name="Natvig D."/>
            <person name="Lalanne C."/>
            <person name="Gautier V."/>
            <person name="Ament-Velasquez S.L."/>
            <person name="Kruys A."/>
            <person name="Hutchinson M.I."/>
            <person name="Powell A.J."/>
            <person name="Barry K."/>
            <person name="Miller A.N."/>
            <person name="Grigoriev I.V."/>
            <person name="Debuchy R."/>
            <person name="Gladieux P."/>
            <person name="Thoren M.H."/>
            <person name="Johannesson H."/>
        </authorList>
    </citation>
    <scope>NUCLEOTIDE SEQUENCE</scope>
    <source>
        <strain evidence="8">SMH2532-1</strain>
    </source>
</reference>
<dbReference type="PANTHER" id="PTHR47356:SF2">
    <property type="entry name" value="FAD-BINDING DOMAIN-CONTAINING PROTEIN-RELATED"/>
    <property type="match status" value="1"/>
</dbReference>
<dbReference type="Gene3D" id="3.50.50.60">
    <property type="entry name" value="FAD/NAD(P)-binding domain"/>
    <property type="match status" value="1"/>
</dbReference>
<dbReference type="Proteomes" id="UP001174936">
    <property type="component" value="Unassembled WGS sequence"/>
</dbReference>
<protein>
    <recommendedName>
        <fullName evidence="7">FAD-binding domain-containing protein</fullName>
    </recommendedName>
</protein>
<dbReference type="GO" id="GO:0071949">
    <property type="term" value="F:FAD binding"/>
    <property type="evidence" value="ECO:0007669"/>
    <property type="project" value="InterPro"/>
</dbReference>
<evidence type="ECO:0000259" key="7">
    <source>
        <dbReference type="Pfam" id="PF01494"/>
    </source>
</evidence>
<accession>A0AA39YHZ6</accession>
<keyword evidence="9" id="KW-1185">Reference proteome</keyword>
<dbReference type="Pfam" id="PF01494">
    <property type="entry name" value="FAD_binding_3"/>
    <property type="match status" value="1"/>
</dbReference>
<gene>
    <name evidence="8" type="ORF">B0T16DRAFT_104230</name>
</gene>
<keyword evidence="5" id="KW-0560">Oxidoreductase</keyword>
<evidence type="ECO:0000256" key="2">
    <source>
        <dbReference type="ARBA" id="ARBA00007992"/>
    </source>
</evidence>
<evidence type="ECO:0000256" key="1">
    <source>
        <dbReference type="ARBA" id="ARBA00001974"/>
    </source>
</evidence>
<evidence type="ECO:0000313" key="9">
    <source>
        <dbReference type="Proteomes" id="UP001174936"/>
    </source>
</evidence>